<proteinExistence type="predicted"/>
<dbReference type="Proteomes" id="UP000007435">
    <property type="component" value="Chromosome"/>
</dbReference>
<evidence type="ECO:0000313" key="2">
    <source>
        <dbReference type="Proteomes" id="UP000007435"/>
    </source>
</evidence>
<reference key="1">
    <citation type="submission" date="2010-11" db="EMBL/GenBank/DDBJ databases">
        <title>The complete genome of Leadbetterella byssophila DSM 17132.</title>
        <authorList>
            <consortium name="US DOE Joint Genome Institute (JGI-PGF)"/>
            <person name="Lucas S."/>
            <person name="Copeland A."/>
            <person name="Lapidus A."/>
            <person name="Glavina del Rio T."/>
            <person name="Dalin E."/>
            <person name="Tice H."/>
            <person name="Bruce D."/>
            <person name="Goodwin L."/>
            <person name="Pitluck S."/>
            <person name="Kyrpides N."/>
            <person name="Mavromatis K."/>
            <person name="Ivanova N."/>
            <person name="Teshima H."/>
            <person name="Brettin T."/>
            <person name="Detter J.C."/>
            <person name="Han C."/>
            <person name="Tapia R."/>
            <person name="Land M."/>
            <person name="Hauser L."/>
            <person name="Markowitz V."/>
            <person name="Cheng J.-F."/>
            <person name="Hugenholtz P."/>
            <person name="Woyke T."/>
            <person name="Wu D."/>
            <person name="Tindall B."/>
            <person name="Pomrenke H.G."/>
            <person name="Brambilla E."/>
            <person name="Klenk H.-P."/>
            <person name="Eisen J.A."/>
        </authorList>
    </citation>
    <scope>NUCLEOTIDE SEQUENCE [LARGE SCALE GENOMIC DNA]</scope>
    <source>
        <strain>DSM 17132</strain>
    </source>
</reference>
<name>E4RZH5_LEAB4</name>
<evidence type="ECO:0000313" key="1">
    <source>
        <dbReference type="EMBL" id="ADQ17399.1"/>
    </source>
</evidence>
<sequence length="276" mass="31590">MKFPLILCALFFSLKCIAQEEEYYKDFSHRKVSHEIENLPNLESKFTTFYVGASGALRKSYNGESSGFENFGMNHTSFKGWLEGIIGFNLNNTYFFETGIVQTKNNFSSRVYSTPDYPGFGIGMNSTQLYLPVTVKRKVLNLNRVTNNAYVNLGLGAGFLVHSNPKAFGEFQTDVNEEIQSQSLSHFYVTLNHSRSPIYGEVIAELKGNITERLEILVFFKGIFRKPDYLSHQFSVEYLGGRYPLNFKVSENMGSLVFGIQGRWNSRKFYSYKSRI</sequence>
<dbReference type="KEGG" id="lby:Lbys_1692"/>
<dbReference type="STRING" id="649349.Lbys_1692"/>
<dbReference type="EMBL" id="CP002305">
    <property type="protein sequence ID" value="ADQ17399.1"/>
    <property type="molecule type" value="Genomic_DNA"/>
</dbReference>
<keyword evidence="2" id="KW-1185">Reference proteome</keyword>
<organism evidence="1 2">
    <name type="scientific">Leadbetterella byssophila (strain DSM 17132 / JCM 16389 / KACC 11308 / NBRC 106382 / 4M15)</name>
    <dbReference type="NCBI Taxonomy" id="649349"/>
    <lineage>
        <taxon>Bacteria</taxon>
        <taxon>Pseudomonadati</taxon>
        <taxon>Bacteroidota</taxon>
        <taxon>Cytophagia</taxon>
        <taxon>Cytophagales</taxon>
        <taxon>Leadbetterellaceae</taxon>
        <taxon>Leadbetterella</taxon>
    </lineage>
</organism>
<evidence type="ECO:0008006" key="3">
    <source>
        <dbReference type="Google" id="ProtNLM"/>
    </source>
</evidence>
<gene>
    <name evidence="1" type="ordered locus">Lbys_1692</name>
</gene>
<dbReference type="HOGENOM" id="CLU_1007585_0_0_10"/>
<accession>E4RZH5</accession>
<reference evidence="1 2" key="2">
    <citation type="journal article" date="2011" name="Stand. Genomic Sci.">
        <title>Complete genome sequence of Leadbetterella byssophila type strain (4M15).</title>
        <authorList>
            <person name="Abt B."/>
            <person name="Teshima H."/>
            <person name="Lucas S."/>
            <person name="Lapidus A."/>
            <person name="Del Rio T.G."/>
            <person name="Nolan M."/>
            <person name="Tice H."/>
            <person name="Cheng J.F."/>
            <person name="Pitluck S."/>
            <person name="Liolios K."/>
            <person name="Pagani I."/>
            <person name="Ivanova N."/>
            <person name="Mavromatis K."/>
            <person name="Pati A."/>
            <person name="Tapia R."/>
            <person name="Han C."/>
            <person name="Goodwin L."/>
            <person name="Chen A."/>
            <person name="Palaniappan K."/>
            <person name="Land M."/>
            <person name="Hauser L."/>
            <person name="Chang Y.J."/>
            <person name="Jeffries C.D."/>
            <person name="Rohde M."/>
            <person name="Goker M."/>
            <person name="Tindall B.J."/>
            <person name="Detter J.C."/>
            <person name="Woyke T."/>
            <person name="Bristow J."/>
            <person name="Eisen J.A."/>
            <person name="Markowitz V."/>
            <person name="Hugenholtz P."/>
            <person name="Klenk H.P."/>
            <person name="Kyrpides N.C."/>
        </authorList>
    </citation>
    <scope>NUCLEOTIDE SEQUENCE [LARGE SCALE GENOMIC DNA]</scope>
    <source>
        <strain evidence="2">DSM 17132 / JCM 16389 / KACC 11308 / NBRC 106382 / 4M15</strain>
    </source>
</reference>
<protein>
    <recommendedName>
        <fullName evidence="3">Outer membrane protein beta-barrel domain-containing protein</fullName>
    </recommendedName>
</protein>
<dbReference type="RefSeq" id="WP_013408448.1">
    <property type="nucleotide sequence ID" value="NC_014655.1"/>
</dbReference>
<dbReference type="AlphaFoldDB" id="E4RZH5"/>